<dbReference type="AlphaFoldDB" id="A0A7Y0Q8P8"/>
<keyword evidence="2" id="KW-1185">Reference proteome</keyword>
<accession>A0A7Y0Q8P8</accession>
<proteinExistence type="predicted"/>
<comment type="caution">
    <text evidence="1">The sequence shown here is derived from an EMBL/GenBank/DDBJ whole genome shotgun (WGS) entry which is preliminary data.</text>
</comment>
<dbReference type="Gene3D" id="3.40.190.10">
    <property type="entry name" value="Periplasmic binding protein-like II"/>
    <property type="match status" value="2"/>
</dbReference>
<dbReference type="RefSeq" id="WP_169076777.1">
    <property type="nucleotide sequence ID" value="NZ_JABBXH010000009.1"/>
</dbReference>
<name>A0A7Y0Q8P8_9GAMM</name>
<protein>
    <submittedName>
        <fullName evidence="1">Transporter substrate-binding domain-containing protein</fullName>
    </submittedName>
</protein>
<organism evidence="1 2">
    <name type="scientific">Thalassotalea algicola</name>
    <dbReference type="NCBI Taxonomy" id="2716224"/>
    <lineage>
        <taxon>Bacteria</taxon>
        <taxon>Pseudomonadati</taxon>
        <taxon>Pseudomonadota</taxon>
        <taxon>Gammaproteobacteria</taxon>
        <taxon>Alteromonadales</taxon>
        <taxon>Colwelliaceae</taxon>
        <taxon>Thalassotalea</taxon>
    </lineage>
</organism>
<gene>
    <name evidence="1" type="ORF">HII17_18065</name>
</gene>
<sequence length="185" mass="20934">MKNNKVTGDYTNNIQAFLANKVQTITIKTANWARVLKLAEQGRTDAIYPAMHNVERSEYLDYSLYKVSDVSLSLYSNIQNTTTLAQLSSQHTVAIPRDINYDKSAMKDAKIFEVVRFEQAVQMLASGRVDFIVGVTEIVDYLINQKQLSHIKNINKFGRQPVYLALAKNSEIYPTLKSCLTVFSS</sequence>
<evidence type="ECO:0000313" key="1">
    <source>
        <dbReference type="EMBL" id="NMP33456.1"/>
    </source>
</evidence>
<dbReference type="Proteomes" id="UP000568664">
    <property type="component" value="Unassembled WGS sequence"/>
</dbReference>
<dbReference type="EMBL" id="JABBXH010000009">
    <property type="protein sequence ID" value="NMP33456.1"/>
    <property type="molecule type" value="Genomic_DNA"/>
</dbReference>
<evidence type="ECO:0000313" key="2">
    <source>
        <dbReference type="Proteomes" id="UP000568664"/>
    </source>
</evidence>
<reference evidence="1 2" key="1">
    <citation type="submission" date="2020-04" db="EMBL/GenBank/DDBJ databases">
        <title>Thalassotalea sp. M1531, isolated from the surface of marine red alga.</title>
        <authorList>
            <person name="Pang L."/>
            <person name="Lu D.-C."/>
        </authorList>
    </citation>
    <scope>NUCLEOTIDE SEQUENCE [LARGE SCALE GENOMIC DNA]</scope>
    <source>
        <strain evidence="1 2">M1531</strain>
    </source>
</reference>
<dbReference type="SUPFAM" id="SSF53850">
    <property type="entry name" value="Periplasmic binding protein-like II"/>
    <property type="match status" value="1"/>
</dbReference>